<feature type="region of interest" description="Disordered" evidence="1">
    <location>
        <begin position="345"/>
        <end position="387"/>
    </location>
</feature>
<reference evidence="3 4" key="1">
    <citation type="submission" date="2014-04" db="EMBL/GenBank/DDBJ databases">
        <authorList>
            <consortium name="DOE Joint Genome Institute"/>
            <person name="Kuo A."/>
            <person name="Tarkka M."/>
            <person name="Buscot F."/>
            <person name="Kohler A."/>
            <person name="Nagy L.G."/>
            <person name="Floudas D."/>
            <person name="Copeland A."/>
            <person name="Barry K.W."/>
            <person name="Cichocki N."/>
            <person name="Veneault-Fourrey C."/>
            <person name="LaButti K."/>
            <person name="Lindquist E.A."/>
            <person name="Lipzen A."/>
            <person name="Lundell T."/>
            <person name="Morin E."/>
            <person name="Murat C."/>
            <person name="Sun H."/>
            <person name="Tunlid A."/>
            <person name="Henrissat B."/>
            <person name="Grigoriev I.V."/>
            <person name="Hibbett D.S."/>
            <person name="Martin F."/>
            <person name="Nordberg H.P."/>
            <person name="Cantor M.N."/>
            <person name="Hua S.X."/>
        </authorList>
    </citation>
    <scope>NUCLEOTIDE SEQUENCE [LARGE SCALE GENOMIC DNA]</scope>
    <source>
        <strain evidence="3 4">F 1598</strain>
    </source>
</reference>
<feature type="region of interest" description="Disordered" evidence="1">
    <location>
        <begin position="1"/>
        <end position="23"/>
    </location>
</feature>
<dbReference type="STRING" id="765440.A0A0C3FKL1"/>
<name>A0A0C3FKL1_PILCF</name>
<proteinExistence type="predicted"/>
<reference evidence="4" key="2">
    <citation type="submission" date="2015-01" db="EMBL/GenBank/DDBJ databases">
        <title>Evolutionary Origins and Diversification of the Mycorrhizal Mutualists.</title>
        <authorList>
            <consortium name="DOE Joint Genome Institute"/>
            <consortium name="Mycorrhizal Genomics Consortium"/>
            <person name="Kohler A."/>
            <person name="Kuo A."/>
            <person name="Nagy L.G."/>
            <person name="Floudas D."/>
            <person name="Copeland A."/>
            <person name="Barry K.W."/>
            <person name="Cichocki N."/>
            <person name="Veneault-Fourrey C."/>
            <person name="LaButti K."/>
            <person name="Lindquist E.A."/>
            <person name="Lipzen A."/>
            <person name="Lundell T."/>
            <person name="Morin E."/>
            <person name="Murat C."/>
            <person name="Riley R."/>
            <person name="Ohm R."/>
            <person name="Sun H."/>
            <person name="Tunlid A."/>
            <person name="Henrissat B."/>
            <person name="Grigoriev I.V."/>
            <person name="Hibbett D.S."/>
            <person name="Martin F."/>
        </authorList>
    </citation>
    <scope>NUCLEOTIDE SEQUENCE [LARGE SCALE GENOMIC DNA]</scope>
    <source>
        <strain evidence="4">F 1598</strain>
    </source>
</reference>
<dbReference type="Proteomes" id="UP000054166">
    <property type="component" value="Unassembled WGS sequence"/>
</dbReference>
<dbReference type="CDD" id="cd23766">
    <property type="entry name" value="IQCG"/>
    <property type="match status" value="1"/>
</dbReference>
<dbReference type="Gene3D" id="1.25.40.10">
    <property type="entry name" value="Tetratricopeptide repeat domain"/>
    <property type="match status" value="2"/>
</dbReference>
<protein>
    <recommendedName>
        <fullName evidence="2">CHAT domain-containing protein</fullName>
    </recommendedName>
</protein>
<keyword evidence="4" id="KW-1185">Reference proteome</keyword>
<dbReference type="PROSITE" id="PS50096">
    <property type="entry name" value="IQ"/>
    <property type="match status" value="1"/>
</dbReference>
<feature type="domain" description="CHAT" evidence="2">
    <location>
        <begin position="1142"/>
        <end position="1423"/>
    </location>
</feature>
<dbReference type="PANTHER" id="PTHR19959:SF119">
    <property type="entry name" value="FUNGAL LIPASE-LIKE DOMAIN-CONTAINING PROTEIN"/>
    <property type="match status" value="1"/>
</dbReference>
<dbReference type="InterPro" id="IPR024983">
    <property type="entry name" value="CHAT_dom"/>
</dbReference>
<dbReference type="Pfam" id="PF12770">
    <property type="entry name" value="CHAT"/>
    <property type="match status" value="1"/>
</dbReference>
<dbReference type="OrthoDB" id="9991317at2759"/>
<feature type="compositionally biased region" description="Polar residues" evidence="1">
    <location>
        <begin position="361"/>
        <end position="374"/>
    </location>
</feature>
<dbReference type="EMBL" id="KN833004">
    <property type="protein sequence ID" value="KIM80499.1"/>
    <property type="molecule type" value="Genomic_DNA"/>
</dbReference>
<organism evidence="3 4">
    <name type="scientific">Piloderma croceum (strain F 1598)</name>
    <dbReference type="NCBI Taxonomy" id="765440"/>
    <lineage>
        <taxon>Eukaryota</taxon>
        <taxon>Fungi</taxon>
        <taxon>Dikarya</taxon>
        <taxon>Basidiomycota</taxon>
        <taxon>Agaricomycotina</taxon>
        <taxon>Agaricomycetes</taxon>
        <taxon>Agaricomycetidae</taxon>
        <taxon>Atheliales</taxon>
        <taxon>Atheliaceae</taxon>
        <taxon>Piloderma</taxon>
    </lineage>
</organism>
<dbReference type="PANTHER" id="PTHR19959">
    <property type="entry name" value="KINESIN LIGHT CHAIN"/>
    <property type="match status" value="1"/>
</dbReference>
<sequence>MWGNDRERRRPINMGGTSSASSHAAILDQAKALRVKREYQRRREESAERVQAWWRGVKVREELKKVFESHVGGITGLRCLVLIGGREEEALGVWSGLMVDNGEQKLLELSIGPDQSSWIVLIRQTSLLLLRSVASSPLCVPFFCPLYDTDLRICRSKYAVSHLKVLKILLSSQAPSPSPLSAGSTLGADITSYLLKHDLYTHLEKAIRSTPIEAKSTSPSLPLLTPLLTLPLLTFPSTSPSTSQFFTQSLSNLFTHILTIPLLPNRLPLNSLTGFSSRLPLGSMDVLAPAVPMLVRMSSVEGRLNLIANLVAFTSPRYANLPDAALDTYLQLFTALINAVPIKSLDSPSSGSDSDSDSESPTITVSTVSSESFSPTPPLPRPKLDPRTHKRLLTIPDIKHLKALFAASDQHPRTHLSLVSFFFSLGTIWPGRADKILSVLSVPTGDGLARELYRGFVRGLVLGRDDNPVTLIDRAEKPARLSDLGGSCWERFQRFGNLVDLEKAVAAHEEAVRLTPDGHAEKPVHLNNLGNCYVYRFKRFGDRADIEKAIAAHGQAVHLTPDDHPSQPFCQGNLGSSFGSRFDRFGDPIDLEKSITAHEQVVHLVSNSDPQMPNCLSTLGSSLTCRFEHSGNIIDIDKAISAFKQAILLTPDGHAEMPIFLNNLGVAFIRRFPSSADLGDLDKAIAALERADNQTPVGHPDKPAAMANLGGCFMHRFERSGDLNDIDKAIAAHKQAIHFTPSGHPSKLNSLNNLSNAFFCRYNHSGQLIDIDKAITASKQTVHSTPDGHAHKHDYLNSLGNALVRRFERSRDIVDIDQAISVYKQAVHLTPNGHARKHAYLKYLGGSFRHRFQRSGELDDRLAAISHLRDAATYPTGSSSMRFQAALEWARLNSKISMSSGLQGYTVALNLLPQVAWLGQTIQARHRELISMGNVASEAAAAAISAEQYDTALEWLEQGRSIVWSQLLQLRTPVDALREVQPDLADDIVRVSKALEYASSLGETTQDISKQSDQALAVEEVAQGHRRLAGEWEMLVKKARDLPGFGDFLRPKKFMQLHSAADAGPVVTINVHKVRCDALVLMAGVDEVIHIPLEGFSYKKAQGLHVSLNRLLRDADLRARSDMRVGRRVAVGTTTAGFPSILSDLWSCVVKPVLDGLAFTVSRTTDPPRVWWCATGPLAFLPIHAAGIYDESVPGSNISDYVVSSYTPTLNALISATKDRDPCRKFRGLLAVSQPNTPGYSALPGTTIEMGRIQERARNFAIRSLEGPIALVKDVVEGMETHSWVHLACHAVQDTDQPTRSLFCLQDGGLELSTIITKSFPHADFAFLSACQTAMGDEKLSEEAVHLAAGLMLAGYGGVIATMWSIRDQDAPVIADSVYSYLFSDATEPDSTKAALALHHAVKYLRQDRESPFLSWVPFIHVGM</sequence>
<evidence type="ECO:0000313" key="4">
    <source>
        <dbReference type="Proteomes" id="UP000054166"/>
    </source>
</evidence>
<dbReference type="HOGENOM" id="CLU_252882_0_0_1"/>
<dbReference type="InParanoid" id="A0A0C3FKL1"/>
<gene>
    <name evidence="3" type="ORF">PILCRDRAFT_534642</name>
</gene>
<dbReference type="InterPro" id="IPR011990">
    <property type="entry name" value="TPR-like_helical_dom_sf"/>
</dbReference>
<accession>A0A0C3FKL1</accession>
<evidence type="ECO:0000259" key="2">
    <source>
        <dbReference type="Pfam" id="PF12770"/>
    </source>
</evidence>
<feature type="compositionally biased region" description="Basic and acidic residues" evidence="1">
    <location>
        <begin position="1"/>
        <end position="10"/>
    </location>
</feature>
<dbReference type="SUPFAM" id="SSF48452">
    <property type="entry name" value="TPR-like"/>
    <property type="match status" value="1"/>
</dbReference>
<evidence type="ECO:0000313" key="3">
    <source>
        <dbReference type="EMBL" id="KIM80499.1"/>
    </source>
</evidence>
<evidence type="ECO:0000256" key="1">
    <source>
        <dbReference type="SAM" id="MobiDB-lite"/>
    </source>
</evidence>